<keyword evidence="4 11" id="KW-0678">Repressor</keyword>
<dbReference type="EC" id="3.5.1.98" evidence="3 11"/>
<evidence type="ECO:0000256" key="3">
    <source>
        <dbReference type="ARBA" id="ARBA00012111"/>
    </source>
</evidence>
<evidence type="ECO:0000313" key="16">
    <source>
        <dbReference type="Proteomes" id="UP000224080"/>
    </source>
</evidence>
<proteinExistence type="inferred from homology"/>
<evidence type="ECO:0000256" key="5">
    <source>
        <dbReference type="ARBA" id="ARBA00022801"/>
    </source>
</evidence>
<feature type="compositionally biased region" description="Acidic residues" evidence="12">
    <location>
        <begin position="755"/>
        <end position="767"/>
    </location>
</feature>
<gene>
    <name evidence="15" type="ORF">GX51_04027</name>
</gene>
<evidence type="ECO:0000256" key="8">
    <source>
        <dbReference type="ARBA" id="ARBA00023163"/>
    </source>
</evidence>
<dbReference type="SUPFAM" id="SSF52768">
    <property type="entry name" value="Arginase/deacetylase"/>
    <property type="match status" value="1"/>
</dbReference>
<feature type="domain" description="Arb2-like" evidence="14">
    <location>
        <begin position="499"/>
        <end position="756"/>
    </location>
</feature>
<dbReference type="AlphaFoldDB" id="A0A2B7X3V2"/>
<dbReference type="InterPro" id="IPR017321">
    <property type="entry name" value="Hist_deAcase_II_yeast"/>
</dbReference>
<dbReference type="PIRSF" id="PIRSF037919">
    <property type="entry name" value="HDAC_II_yeast"/>
    <property type="match status" value="1"/>
</dbReference>
<evidence type="ECO:0000256" key="10">
    <source>
        <dbReference type="ARBA" id="ARBA00048287"/>
    </source>
</evidence>
<evidence type="ECO:0000256" key="7">
    <source>
        <dbReference type="ARBA" id="ARBA00023015"/>
    </source>
</evidence>
<name>A0A2B7X3V2_9EURO</name>
<comment type="caution">
    <text evidence="15">The sequence shown here is derived from an EMBL/GenBank/DDBJ whole genome shotgun (WGS) entry which is preliminary data.</text>
</comment>
<comment type="subcellular location">
    <subcellularLocation>
        <location evidence="1 11">Nucleus</location>
    </subcellularLocation>
</comment>
<comment type="function">
    <text evidence="11">Responsible for the deacetylation of lysine residues on the N-terminal part of the core histones (H2A, H2B, H3 and H4). Histone deacetylation gives a tag for epigenetic repression and plays an important role in transcriptional regulation, cell cycle progression and developmental events.</text>
</comment>
<organism evidence="15 16">
    <name type="scientific">Blastomyces parvus</name>
    <dbReference type="NCBI Taxonomy" id="2060905"/>
    <lineage>
        <taxon>Eukaryota</taxon>
        <taxon>Fungi</taxon>
        <taxon>Dikarya</taxon>
        <taxon>Ascomycota</taxon>
        <taxon>Pezizomycotina</taxon>
        <taxon>Eurotiomycetes</taxon>
        <taxon>Eurotiomycetidae</taxon>
        <taxon>Onygenales</taxon>
        <taxon>Ajellomycetaceae</taxon>
        <taxon>Blastomyces</taxon>
    </lineage>
</organism>
<keyword evidence="16" id="KW-1185">Reference proteome</keyword>
<comment type="catalytic activity">
    <reaction evidence="10 11">
        <text>N(6)-acetyl-L-lysyl-[histone] + H2O = L-lysyl-[histone] + acetate</text>
        <dbReference type="Rhea" id="RHEA:58196"/>
        <dbReference type="Rhea" id="RHEA-COMP:9845"/>
        <dbReference type="Rhea" id="RHEA-COMP:11338"/>
        <dbReference type="ChEBI" id="CHEBI:15377"/>
        <dbReference type="ChEBI" id="CHEBI:29969"/>
        <dbReference type="ChEBI" id="CHEBI:30089"/>
        <dbReference type="ChEBI" id="CHEBI:61930"/>
        <dbReference type="EC" id="3.5.1.98"/>
    </reaction>
</comment>
<feature type="region of interest" description="Disordered" evidence="12">
    <location>
        <begin position="1"/>
        <end position="111"/>
    </location>
</feature>
<keyword evidence="5 11" id="KW-0378">Hydrolase</keyword>
<dbReference type="GO" id="GO:0000118">
    <property type="term" value="C:histone deacetylase complex"/>
    <property type="evidence" value="ECO:0007669"/>
    <property type="project" value="TreeGrafter"/>
</dbReference>
<evidence type="ECO:0000256" key="11">
    <source>
        <dbReference type="PIRNR" id="PIRNR037919"/>
    </source>
</evidence>
<dbReference type="InterPro" id="IPR019154">
    <property type="entry name" value="Arb2-like_domain"/>
</dbReference>
<evidence type="ECO:0000256" key="1">
    <source>
        <dbReference type="ARBA" id="ARBA00004123"/>
    </source>
</evidence>
<feature type="domain" description="Histone deacetylase" evidence="13">
    <location>
        <begin position="140"/>
        <end position="451"/>
    </location>
</feature>
<comment type="similarity">
    <text evidence="2 11">Belongs to the histone deacetylase family. HD type 2 subfamily.</text>
</comment>
<evidence type="ECO:0000259" key="13">
    <source>
        <dbReference type="Pfam" id="PF00850"/>
    </source>
</evidence>
<dbReference type="PANTHER" id="PTHR10625:SF5">
    <property type="entry name" value="HISTONE DEACETYLASE"/>
    <property type="match status" value="1"/>
</dbReference>
<evidence type="ECO:0000256" key="4">
    <source>
        <dbReference type="ARBA" id="ARBA00022491"/>
    </source>
</evidence>
<dbReference type="InterPro" id="IPR023696">
    <property type="entry name" value="Ureohydrolase_dom_sf"/>
</dbReference>
<feature type="region of interest" description="Disordered" evidence="12">
    <location>
        <begin position="755"/>
        <end position="775"/>
    </location>
</feature>
<dbReference type="OrthoDB" id="424012at2759"/>
<dbReference type="InterPro" id="IPR023801">
    <property type="entry name" value="His_deacetylse_dom"/>
</dbReference>
<dbReference type="GO" id="GO:0040029">
    <property type="term" value="P:epigenetic regulation of gene expression"/>
    <property type="evidence" value="ECO:0007669"/>
    <property type="project" value="TreeGrafter"/>
</dbReference>
<evidence type="ECO:0000256" key="12">
    <source>
        <dbReference type="SAM" id="MobiDB-lite"/>
    </source>
</evidence>
<keyword evidence="9 11" id="KW-0539">Nucleus</keyword>
<dbReference type="STRING" id="2060905.A0A2B7X3V2"/>
<protein>
    <recommendedName>
        <fullName evidence="3 11">Histone deacetylase</fullName>
        <ecNumber evidence="3 11">3.5.1.98</ecNumber>
    </recommendedName>
</protein>
<dbReference type="EMBL" id="PDNC01000048">
    <property type="protein sequence ID" value="PGH03453.1"/>
    <property type="molecule type" value="Genomic_DNA"/>
</dbReference>
<feature type="compositionally biased region" description="Acidic residues" evidence="12">
    <location>
        <begin position="90"/>
        <end position="101"/>
    </location>
</feature>
<feature type="compositionally biased region" description="Low complexity" evidence="12">
    <location>
        <begin position="65"/>
        <end position="84"/>
    </location>
</feature>
<reference evidence="15 16" key="1">
    <citation type="submission" date="2017-10" db="EMBL/GenBank/DDBJ databases">
        <title>Comparative genomics in systemic dimorphic fungi from Ajellomycetaceae.</title>
        <authorList>
            <person name="Munoz J.F."/>
            <person name="Mcewen J.G."/>
            <person name="Clay O.K."/>
            <person name="Cuomo C.A."/>
        </authorList>
    </citation>
    <scope>NUCLEOTIDE SEQUENCE [LARGE SCALE GENOMIC DNA]</scope>
    <source>
        <strain evidence="15 16">UAMH130</strain>
    </source>
</reference>
<dbReference type="GO" id="GO:0031078">
    <property type="term" value="F:histone H3K14 deacetylase activity, hydrolytic mechanism"/>
    <property type="evidence" value="ECO:0007669"/>
    <property type="project" value="UniProtKB-UniRule"/>
</dbReference>
<sequence length="775" mass="86305">MSKIEDDEDVVMSDMAPPTVIPIGPGRPSSGSPEKPLSPLELNGTSAPSHGHAPSLMQSFREKFAAPPDHATAATPPSKSPPQALKYDSDADSLVEEDSDWPNDNAEDTRGLPRASLATGLCYDIRMRYHCEVKPTLDVHPEDPRRIYYIYKELCKAGLVDDPVSSRPLVSLPLKRIGARDATEEEISLVHETEHYDFVKSTKYMSEEELIALEHTRDSIYFNALTFESSILSCGGAIETCKAVVSGEVKNAIAVIRPPGHHAEQNKTMGFCLFNNVCVAARVCQREFGEKCRKILILDWDVHHAGNGIQKAFYDDPNILYISLHVYRDGSFYPGGDEGNWDHCGEGNGVGKNINIPWPTQGMGDGDYMYAFQEVVMPIAYEFDPDLVIISAGFDAAAGDELGGCFVTPPCYAHMTRMLMNVAGGKVAVCLEGGYNFRSISKSALAVTRTLMGEPPDRLHAPSASRPAVHTVKRVAMIQSAYWKCMYPKGPPESFQGNRVHDIIRKYQAKQLYDDCKLTNLYIYRDTISKSFENQVLASPNYDAENPLLVIFHDPPELMGIPHPVTNTLEPHNCWLADVVKDYVEWAIQNNFGVIDVNIPKHITQSEPSADYQEDDRARRQMGDQLATYLWENYIEPNDATSIFFLGVGNAYFGLANLLVNTERVHERVSGVISFVADSPVRAVSSNTTTWLSKWYKENSLVFVSHLHGVWAGPENSRKLSKRYGRLIRSPNRGLNEMLNAHKEDVFKFMQERVEEEAGDLEEEEEQGERGGGGG</sequence>
<keyword evidence="6 11" id="KW-0156">Chromatin regulator</keyword>
<feature type="compositionally biased region" description="Acidic residues" evidence="12">
    <location>
        <begin position="1"/>
        <end position="11"/>
    </location>
</feature>
<keyword evidence="8 11" id="KW-0804">Transcription</keyword>
<accession>A0A2B7X3V2</accession>
<dbReference type="FunFam" id="3.40.800.20:FF:000005">
    <property type="entry name" value="histone deacetylase 6"/>
    <property type="match status" value="1"/>
</dbReference>
<dbReference type="ESTHER" id="9euro-a0a2b7x3v2">
    <property type="family name" value="Arb2_domain"/>
</dbReference>
<dbReference type="InterPro" id="IPR037138">
    <property type="entry name" value="His_deacetylse_dom_sf"/>
</dbReference>
<evidence type="ECO:0000256" key="2">
    <source>
        <dbReference type="ARBA" id="ARBA00007738"/>
    </source>
</evidence>
<evidence type="ECO:0000256" key="9">
    <source>
        <dbReference type="ARBA" id="ARBA00023242"/>
    </source>
</evidence>
<dbReference type="InterPro" id="IPR000286">
    <property type="entry name" value="HDACs"/>
</dbReference>
<dbReference type="PANTHER" id="PTHR10625">
    <property type="entry name" value="HISTONE DEACETYLASE HDAC1-RELATED"/>
    <property type="match status" value="1"/>
</dbReference>
<evidence type="ECO:0000259" key="14">
    <source>
        <dbReference type="Pfam" id="PF09757"/>
    </source>
</evidence>
<evidence type="ECO:0000256" key="6">
    <source>
        <dbReference type="ARBA" id="ARBA00022853"/>
    </source>
</evidence>
<evidence type="ECO:0000313" key="15">
    <source>
        <dbReference type="EMBL" id="PGH03453.1"/>
    </source>
</evidence>
<dbReference type="PRINTS" id="PR01270">
    <property type="entry name" value="HDASUPER"/>
</dbReference>
<dbReference type="Proteomes" id="UP000224080">
    <property type="component" value="Unassembled WGS sequence"/>
</dbReference>
<dbReference type="Pfam" id="PF09757">
    <property type="entry name" value="Arb2-like"/>
    <property type="match status" value="1"/>
</dbReference>
<keyword evidence="7 11" id="KW-0805">Transcription regulation</keyword>
<dbReference type="Gene3D" id="3.40.800.20">
    <property type="entry name" value="Histone deacetylase domain"/>
    <property type="match status" value="1"/>
</dbReference>
<dbReference type="Pfam" id="PF00850">
    <property type="entry name" value="Hist_deacetyl"/>
    <property type="match status" value="1"/>
</dbReference>
<feature type="compositionally biased region" description="Low complexity" evidence="12">
    <location>
        <begin position="24"/>
        <end position="33"/>
    </location>
</feature>